<feature type="binding site" evidence="11">
    <location>
        <position position="179"/>
    </location>
    <ligand>
        <name>L-tyrosine</name>
        <dbReference type="ChEBI" id="CHEBI:58315"/>
    </ligand>
</feature>
<feature type="domain" description="RNA-binding S4" evidence="13">
    <location>
        <begin position="357"/>
        <end position="419"/>
    </location>
</feature>
<keyword evidence="6 12" id="KW-0694">RNA-binding</keyword>
<evidence type="ECO:0000256" key="9">
    <source>
        <dbReference type="ARBA" id="ARBA00048248"/>
    </source>
</evidence>
<dbReference type="CDD" id="cd00805">
    <property type="entry name" value="TyrRS_core"/>
    <property type="match status" value="1"/>
</dbReference>
<evidence type="ECO:0000313" key="14">
    <source>
        <dbReference type="EMBL" id="VFP87044.1"/>
    </source>
</evidence>
<dbReference type="PRINTS" id="PR01040">
    <property type="entry name" value="TRNASYNTHTYR"/>
</dbReference>
<protein>
    <recommendedName>
        <fullName evidence="11">Tyrosine--tRNA ligase</fullName>
        <ecNumber evidence="11">6.1.1.1</ecNumber>
    </recommendedName>
    <alternativeName>
        <fullName evidence="11">Tyrosyl-tRNA synthetase</fullName>
        <shortName evidence="11">TyrRS</shortName>
    </alternativeName>
</protein>
<dbReference type="FunFam" id="3.40.50.620:FF:000008">
    <property type="entry name" value="Tyrosine--tRNA ligase"/>
    <property type="match status" value="1"/>
</dbReference>
<dbReference type="AlphaFoldDB" id="A0A451DK24"/>
<feature type="binding site" evidence="11">
    <location>
        <position position="37"/>
    </location>
    <ligand>
        <name>L-tyrosine</name>
        <dbReference type="ChEBI" id="CHEBI:58315"/>
    </ligand>
</feature>
<dbReference type="InterPro" id="IPR002307">
    <property type="entry name" value="Tyr-tRNA-ligase"/>
</dbReference>
<comment type="subcellular location">
    <subcellularLocation>
        <location evidence="1 11">Cytoplasm</location>
    </subcellularLocation>
</comment>
<keyword evidence="8 11" id="KW-0030">Aminoacyl-tRNA synthetase</keyword>
<dbReference type="InterPro" id="IPR002305">
    <property type="entry name" value="aa-tRNA-synth_Ic"/>
</dbReference>
<dbReference type="GO" id="GO:0005524">
    <property type="term" value="F:ATP binding"/>
    <property type="evidence" value="ECO:0007669"/>
    <property type="project" value="UniProtKB-UniRule"/>
</dbReference>
<dbReference type="Pfam" id="PF22421">
    <property type="entry name" value="SYY_C-terminal"/>
    <property type="match status" value="1"/>
</dbReference>
<dbReference type="RefSeq" id="WP_072666294.1">
    <property type="nucleotide sequence ID" value="NZ_LR217725.1"/>
</dbReference>
<dbReference type="SUPFAM" id="SSF55174">
    <property type="entry name" value="Alpha-L RNA-binding motif"/>
    <property type="match status" value="1"/>
</dbReference>
<evidence type="ECO:0000256" key="4">
    <source>
        <dbReference type="ARBA" id="ARBA00022741"/>
    </source>
</evidence>
<evidence type="ECO:0000256" key="1">
    <source>
        <dbReference type="ARBA" id="ARBA00004496"/>
    </source>
</evidence>
<evidence type="ECO:0000256" key="11">
    <source>
        <dbReference type="HAMAP-Rule" id="MF_02006"/>
    </source>
</evidence>
<name>A0A451DK24_9GAMM</name>
<evidence type="ECO:0000256" key="2">
    <source>
        <dbReference type="ARBA" id="ARBA00022490"/>
    </source>
</evidence>
<comment type="subunit">
    <text evidence="11">Homodimer.</text>
</comment>
<proteinExistence type="inferred from homology"/>
<dbReference type="InterPro" id="IPR001412">
    <property type="entry name" value="aa-tRNA-synth_I_CS"/>
</dbReference>
<dbReference type="InterPro" id="IPR002942">
    <property type="entry name" value="S4_RNA-bd"/>
</dbReference>
<dbReference type="SMART" id="SM00363">
    <property type="entry name" value="S4"/>
    <property type="match status" value="1"/>
</dbReference>
<reference evidence="14 15" key="1">
    <citation type="submission" date="2019-02" db="EMBL/GenBank/DDBJ databases">
        <authorList>
            <person name="Manzano-Marin A."/>
            <person name="Manzano-Marin A."/>
        </authorList>
    </citation>
    <scope>NUCLEOTIDE SEQUENCE [LARGE SCALE GENOMIC DNA]</scope>
    <source>
        <strain evidence="14 15">ErCipseudotaxifoliae</strain>
    </source>
</reference>
<comment type="similarity">
    <text evidence="10 11">Belongs to the class-I aminoacyl-tRNA synthetase family. TyrS type 1 subfamily.</text>
</comment>
<comment type="catalytic activity">
    <reaction evidence="9 11">
        <text>tRNA(Tyr) + L-tyrosine + ATP = L-tyrosyl-tRNA(Tyr) + AMP + diphosphate + H(+)</text>
        <dbReference type="Rhea" id="RHEA:10220"/>
        <dbReference type="Rhea" id="RHEA-COMP:9706"/>
        <dbReference type="Rhea" id="RHEA-COMP:9707"/>
        <dbReference type="ChEBI" id="CHEBI:15378"/>
        <dbReference type="ChEBI" id="CHEBI:30616"/>
        <dbReference type="ChEBI" id="CHEBI:33019"/>
        <dbReference type="ChEBI" id="CHEBI:58315"/>
        <dbReference type="ChEBI" id="CHEBI:78442"/>
        <dbReference type="ChEBI" id="CHEBI:78536"/>
        <dbReference type="ChEBI" id="CHEBI:456215"/>
        <dbReference type="EC" id="6.1.1.1"/>
    </reaction>
</comment>
<dbReference type="PROSITE" id="PS00178">
    <property type="entry name" value="AA_TRNA_LIGASE_I"/>
    <property type="match status" value="1"/>
</dbReference>
<feature type="binding site" evidence="11">
    <location>
        <position position="175"/>
    </location>
    <ligand>
        <name>L-tyrosine</name>
        <dbReference type="ChEBI" id="CHEBI:58315"/>
    </ligand>
</feature>
<dbReference type="PROSITE" id="PS50889">
    <property type="entry name" value="S4"/>
    <property type="match status" value="1"/>
</dbReference>
<dbReference type="EMBL" id="LR217725">
    <property type="protein sequence ID" value="VFP87044.1"/>
    <property type="molecule type" value="Genomic_DNA"/>
</dbReference>
<evidence type="ECO:0000259" key="13">
    <source>
        <dbReference type="SMART" id="SM00363"/>
    </source>
</evidence>
<dbReference type="PANTHER" id="PTHR11766:SF0">
    <property type="entry name" value="TYROSINE--TRNA LIGASE, MITOCHONDRIAL"/>
    <property type="match status" value="1"/>
</dbReference>
<feature type="short sequence motif" description="'HIGH' region" evidence="11">
    <location>
        <begin position="42"/>
        <end position="51"/>
    </location>
</feature>
<comment type="function">
    <text evidence="11">Catalyzes the attachment of tyrosine to tRNA(Tyr) in a two-step reaction: tyrosine is first activated by ATP to form Tyr-AMP and then transferred to the acceptor end of tRNA(Tyr).</text>
</comment>
<evidence type="ECO:0000256" key="7">
    <source>
        <dbReference type="ARBA" id="ARBA00022917"/>
    </source>
</evidence>
<dbReference type="EC" id="6.1.1.1" evidence="11"/>
<organism evidence="14 15">
    <name type="scientific">Candidatus Erwinia haradaeae</name>
    <dbReference type="NCBI Taxonomy" id="1922217"/>
    <lineage>
        <taxon>Bacteria</taxon>
        <taxon>Pseudomonadati</taxon>
        <taxon>Pseudomonadota</taxon>
        <taxon>Gammaproteobacteria</taxon>
        <taxon>Enterobacterales</taxon>
        <taxon>Erwiniaceae</taxon>
        <taxon>Erwinia</taxon>
    </lineage>
</organism>
<dbReference type="GO" id="GO:0003723">
    <property type="term" value="F:RNA binding"/>
    <property type="evidence" value="ECO:0007669"/>
    <property type="project" value="UniProtKB-KW"/>
</dbReference>
<feature type="binding site" evidence="11">
    <location>
        <position position="238"/>
    </location>
    <ligand>
        <name>ATP</name>
        <dbReference type="ChEBI" id="CHEBI:30616"/>
    </ligand>
</feature>
<keyword evidence="5 11" id="KW-0067">ATP-binding</keyword>
<keyword evidence="2 11" id="KW-0963">Cytoplasm</keyword>
<evidence type="ECO:0000256" key="10">
    <source>
        <dbReference type="ARBA" id="ARBA00060965"/>
    </source>
</evidence>
<dbReference type="HAMAP" id="MF_02006">
    <property type="entry name" value="Tyr_tRNA_synth_type1"/>
    <property type="match status" value="1"/>
</dbReference>
<dbReference type="CDD" id="cd00165">
    <property type="entry name" value="S4"/>
    <property type="match status" value="1"/>
</dbReference>
<dbReference type="KEGG" id="ehd:ERCIPSTX3056_401"/>
<dbReference type="GO" id="GO:0005829">
    <property type="term" value="C:cytosol"/>
    <property type="evidence" value="ECO:0007669"/>
    <property type="project" value="TreeGrafter"/>
</dbReference>
<dbReference type="GO" id="GO:0006437">
    <property type="term" value="P:tyrosyl-tRNA aminoacylation"/>
    <property type="evidence" value="ECO:0007669"/>
    <property type="project" value="UniProtKB-UniRule"/>
</dbReference>
<evidence type="ECO:0000256" key="12">
    <source>
        <dbReference type="PROSITE-ProRule" id="PRU00182"/>
    </source>
</evidence>
<dbReference type="GO" id="GO:0042803">
    <property type="term" value="F:protein homodimerization activity"/>
    <property type="evidence" value="ECO:0007669"/>
    <property type="project" value="UniProtKB-ARBA"/>
</dbReference>
<dbReference type="InterPro" id="IPR024088">
    <property type="entry name" value="Tyr-tRNA-ligase_bac-type"/>
</dbReference>
<accession>A0A451DK24</accession>
<dbReference type="Gene3D" id="1.10.240.10">
    <property type="entry name" value="Tyrosyl-Transfer RNA Synthetase"/>
    <property type="match status" value="1"/>
</dbReference>
<evidence type="ECO:0000256" key="8">
    <source>
        <dbReference type="ARBA" id="ARBA00023146"/>
    </source>
</evidence>
<keyword evidence="4 11" id="KW-0547">Nucleotide-binding</keyword>
<keyword evidence="7 11" id="KW-0648">Protein biosynthesis</keyword>
<dbReference type="GO" id="GO:0004831">
    <property type="term" value="F:tyrosine-tRNA ligase activity"/>
    <property type="evidence" value="ECO:0007669"/>
    <property type="project" value="UniProtKB-UniRule"/>
</dbReference>
<evidence type="ECO:0000256" key="5">
    <source>
        <dbReference type="ARBA" id="ARBA00022840"/>
    </source>
</evidence>
<dbReference type="InterPro" id="IPR024107">
    <property type="entry name" value="Tyr-tRNA-ligase_bac_1"/>
</dbReference>
<dbReference type="InterPro" id="IPR054608">
    <property type="entry name" value="SYY-like_C"/>
</dbReference>
<dbReference type="Gene3D" id="3.10.290.10">
    <property type="entry name" value="RNA-binding S4 domain"/>
    <property type="match status" value="1"/>
</dbReference>
<evidence type="ECO:0000256" key="3">
    <source>
        <dbReference type="ARBA" id="ARBA00022598"/>
    </source>
</evidence>
<dbReference type="OrthoDB" id="9804243at2"/>
<sequence>MPSSNLIEQLDERGLINQITDKNGLQKQLEQKSVTLYCGLDPTADSLHVGHLVPLLCLKKFQNAGHKPIILLGGATGLIGDPSFKTDERMLCNALDVARWTEIIHFQLSRFLDFYSENNRAIVVNNYEWFHSMTMLTFLRNIGKYFSINQMINREAVRKRLNRNHHGISFTEFSYNLLQAYDFAYLNKHHNVILQIGGSDQWGNIISGIDLTRRINQKQVFGLTLPLLTKSDGTKFGKTSNGTIWLDAKKTSPYQFYQFWMSTSDSDVYHFLKIFTLMSIQDIHELQNENKNRDDAPSAQTILAELVTKLVHGEESLTTARRITKSLFSGHITELTENEIHQVLEDGVTKIILKEAQDLQQALVSSLLATSRGHARQLISAKSISINGNLQTNTQYIFCQSDKLFNKYTFLCRGKKHYSIITWLI</sequence>
<dbReference type="PANTHER" id="PTHR11766">
    <property type="entry name" value="TYROSYL-TRNA SYNTHETASE"/>
    <property type="match status" value="1"/>
</dbReference>
<dbReference type="Gene3D" id="3.40.50.620">
    <property type="entry name" value="HUPs"/>
    <property type="match status" value="1"/>
</dbReference>
<gene>
    <name evidence="11 14" type="primary">tyrS</name>
    <name evidence="14" type="ORF">ERCIPSTX3056_401</name>
</gene>
<dbReference type="FunFam" id="1.10.240.10:FF:000001">
    <property type="entry name" value="Tyrosine--tRNA ligase"/>
    <property type="match status" value="1"/>
</dbReference>
<dbReference type="Pfam" id="PF00579">
    <property type="entry name" value="tRNA-synt_1b"/>
    <property type="match status" value="1"/>
</dbReference>
<dbReference type="InterPro" id="IPR036986">
    <property type="entry name" value="S4_RNA-bd_sf"/>
</dbReference>
<dbReference type="SUPFAM" id="SSF52374">
    <property type="entry name" value="Nucleotidylyl transferase"/>
    <property type="match status" value="1"/>
</dbReference>
<evidence type="ECO:0000313" key="15">
    <source>
        <dbReference type="Proteomes" id="UP000294462"/>
    </source>
</evidence>
<dbReference type="Proteomes" id="UP000294462">
    <property type="component" value="Chromosome"/>
</dbReference>
<keyword evidence="15" id="KW-1185">Reference proteome</keyword>
<dbReference type="InterPro" id="IPR014729">
    <property type="entry name" value="Rossmann-like_a/b/a_fold"/>
</dbReference>
<keyword evidence="3 11" id="KW-0436">Ligase</keyword>
<evidence type="ECO:0000256" key="6">
    <source>
        <dbReference type="ARBA" id="ARBA00022884"/>
    </source>
</evidence>
<dbReference type="NCBIfam" id="TIGR00234">
    <property type="entry name" value="tyrS"/>
    <property type="match status" value="1"/>
</dbReference>
<feature type="short sequence motif" description="'KMSKS' region" evidence="11">
    <location>
        <begin position="235"/>
        <end position="239"/>
    </location>
</feature>